<dbReference type="Gene3D" id="2.30.270.10">
    <property type="entry name" value="duf1285 protein"/>
    <property type="match status" value="1"/>
</dbReference>
<sequence length="222" mass="24932">MTPYYPNSGVFRCIGRMTVVSELKEKSIPEIKEMPKGLQALISRAGQSKSLPPIHLWNPEFCGDLDMQIKRDGSWYYMGTPILREALVHLFSTVLKQEEDGKYYLVTPVEKIGLTVEDAPFVGVEMDIHQQDGEQVITIRTNCGDVVEAGPDNPIRFVQQDEDGGLKPYILVRDRLEALFARTLVHELAPHLQEREGEGGRVVGIESRGAFFVVDTVQNLGF</sequence>
<dbReference type="InterPro" id="IPR048341">
    <property type="entry name" value="DUF1285_N"/>
</dbReference>
<feature type="domain" description="DUF1285" evidence="1">
    <location>
        <begin position="52"/>
        <end position="119"/>
    </location>
</feature>
<name>A0A1I3XZZ4_9HYPH</name>
<proteinExistence type="predicted"/>
<evidence type="ECO:0008006" key="5">
    <source>
        <dbReference type="Google" id="ProtNLM"/>
    </source>
</evidence>
<dbReference type="InterPro" id="IPR048342">
    <property type="entry name" value="DUF1285_C"/>
</dbReference>
<comment type="caution">
    <text evidence="3">The sequence shown here is derived from an EMBL/GenBank/DDBJ whole genome shotgun (WGS) entry which is preliminary data.</text>
</comment>
<evidence type="ECO:0000313" key="4">
    <source>
        <dbReference type="Proteomes" id="UP000199598"/>
    </source>
</evidence>
<gene>
    <name evidence="3" type="ORF">SAMN04488518_103256</name>
</gene>
<dbReference type="Pfam" id="PF21028">
    <property type="entry name" value="DUF1285_C"/>
    <property type="match status" value="1"/>
</dbReference>
<reference evidence="3 4" key="1">
    <citation type="submission" date="2016-10" db="EMBL/GenBank/DDBJ databases">
        <authorList>
            <person name="Varghese N."/>
            <person name="Submissions S."/>
        </authorList>
    </citation>
    <scope>NUCLEOTIDE SEQUENCE [LARGE SCALE GENOMIC DNA]</scope>
    <source>
        <strain evidence="3 4">DSM 16392</strain>
    </source>
</reference>
<protein>
    <recommendedName>
        <fullName evidence="5">DUF1285 domain-containing protein</fullName>
    </recommendedName>
</protein>
<keyword evidence="4" id="KW-1185">Reference proteome</keyword>
<feature type="domain" description="DUF1285" evidence="2">
    <location>
        <begin position="120"/>
        <end position="213"/>
    </location>
</feature>
<dbReference type="Gene3D" id="3.10.540.10">
    <property type="entry name" value="duf1285 like domain"/>
    <property type="match status" value="1"/>
</dbReference>
<evidence type="ECO:0000313" key="3">
    <source>
        <dbReference type="EMBL" id="SFK25090.1"/>
    </source>
</evidence>
<dbReference type="Proteomes" id="UP000199598">
    <property type="component" value="Unassembled WGS sequence"/>
</dbReference>
<organism evidence="3 4">
    <name type="scientific">Pseudovibrio ascidiaceicola</name>
    <dbReference type="NCBI Taxonomy" id="285279"/>
    <lineage>
        <taxon>Bacteria</taxon>
        <taxon>Pseudomonadati</taxon>
        <taxon>Pseudomonadota</taxon>
        <taxon>Alphaproteobacteria</taxon>
        <taxon>Hyphomicrobiales</taxon>
        <taxon>Stappiaceae</taxon>
        <taxon>Pseudovibrio</taxon>
    </lineage>
</organism>
<dbReference type="InterPro" id="IPR023361">
    <property type="entry name" value="DUF1285_beta_roll_sf"/>
</dbReference>
<dbReference type="Pfam" id="PF06938">
    <property type="entry name" value="DUF1285_N"/>
    <property type="match status" value="1"/>
</dbReference>
<evidence type="ECO:0000259" key="1">
    <source>
        <dbReference type="Pfam" id="PF06938"/>
    </source>
</evidence>
<evidence type="ECO:0000259" key="2">
    <source>
        <dbReference type="Pfam" id="PF21028"/>
    </source>
</evidence>
<accession>A0A1I3XZZ4</accession>
<dbReference type="EMBL" id="FOSK01000003">
    <property type="protein sequence ID" value="SFK25090.1"/>
    <property type="molecule type" value="Genomic_DNA"/>
</dbReference>
<dbReference type="InterPro" id="IPR010707">
    <property type="entry name" value="DUF1285"/>
</dbReference>
<dbReference type="PIRSF" id="PIRSF029557">
    <property type="entry name" value="UCP029557"/>
    <property type="match status" value="1"/>
</dbReference>